<reference evidence="9 10" key="1">
    <citation type="submission" date="2020-03" db="EMBL/GenBank/DDBJ databases">
        <title>Draft genome of Streptomyces sp. ventii, isolated from the Axial Seamount in the Pacific Ocean, and resequencing of the two type strains Streptomyces lonarensis strain NCL 716 and Streptomyces bohaiensis strain 11A07.</title>
        <authorList>
            <person name="Loughran R.M."/>
            <person name="Pfannmuller K.M."/>
            <person name="Wasson B.J."/>
            <person name="Deadmond M.C."/>
            <person name="Paddock B.E."/>
            <person name="Koyack M.J."/>
            <person name="Gallegos D.A."/>
            <person name="Mitchell E.A."/>
            <person name="Ushijima B."/>
            <person name="Saw J.H."/>
            <person name="Mcphail K.L."/>
            <person name="Videau P."/>
        </authorList>
    </citation>
    <scope>NUCLEOTIDE SEQUENCE [LARGE SCALE GENOMIC DNA]</scope>
    <source>
        <strain evidence="9 10">11A07</strain>
    </source>
</reference>
<dbReference type="InterPro" id="IPR002933">
    <property type="entry name" value="Peptidase_M20"/>
</dbReference>
<dbReference type="Proteomes" id="UP000727056">
    <property type="component" value="Unassembled WGS sequence"/>
</dbReference>
<dbReference type="SUPFAM" id="SSF53633">
    <property type="entry name" value="Carbamate kinase-like"/>
    <property type="match status" value="1"/>
</dbReference>
<keyword evidence="5" id="KW-0862">Zinc</keyword>
<accession>A0ABX1C9Y4</accession>
<dbReference type="Gene3D" id="3.40.630.10">
    <property type="entry name" value="Zn peptidases"/>
    <property type="match status" value="2"/>
</dbReference>
<evidence type="ECO:0000256" key="7">
    <source>
        <dbReference type="ARBA" id="ARBA00023285"/>
    </source>
</evidence>
<dbReference type="PANTHER" id="PTHR43808:SF28">
    <property type="entry name" value="[LYSW]-LYSINE_[LYSW]-ORNITHINE HYDROLASE"/>
    <property type="match status" value="1"/>
</dbReference>
<keyword evidence="6" id="KW-0457">Lysine biosynthesis</keyword>
<evidence type="ECO:0000256" key="5">
    <source>
        <dbReference type="ARBA" id="ARBA00022833"/>
    </source>
</evidence>
<sequence>MSRPLYVVKVGSATLLHPGIFAEIAAVRARGARVLVVSGGAEGIERHYTAIGRTMPSLTLRNGDAVRYCPPAEMTHIADAYRQVTLPQVERGLAAHGLTVLTGLASDGGLVTGTVNKPLRVAEDGRSRVVRDHRAGTVLAVDADRFAVLLDAYDVVCVSPPVRDAEGGSDLNVDADVLAATLSNALGADHLRLVTGTAGILTDPADPATTLRDAVPGTAGQYAGGRMKQKVRAAELGLRGTADVAVTGPHTMADPEGWTRFWRGDEPAEDLTLLSRAVAVPSTSYDEHELVSYLVRWCRDRGITARADEAGNLVAERGAGPRTLLLLGHADTVPFTWPVRWEPGTAGPDDRSVTADAAGADAADADGGGAVLHGRGSVDAKGSLIAFLDVLAETAVPEGWRLRVVGAVEEEVSSSKGAFHVRDHYPAEAVVVGEPSGSGALTLGYYGLFKLEVTATVRSGHSAGFQAISAPDRLSESLARIRTAVTKEAEEALSAVIDLSSAAGTESQSATAILNFRVPPGIDLAVLREAATDAVGEGVTVTFLRATPGHAGGRSTPLAKAFGRAMNRKGVRPRFLLKKGTSDMNTLATTWRGVPMVAYGPGDSALDHTADEHIGAAEYRRGRDVLREAVAAYFTLAGADQQAARPTPGGTP</sequence>
<organism evidence="9 10">
    <name type="scientific">Streptomyces bohaiensis</name>
    <dbReference type="NCBI Taxonomy" id="1431344"/>
    <lineage>
        <taxon>Bacteria</taxon>
        <taxon>Bacillati</taxon>
        <taxon>Actinomycetota</taxon>
        <taxon>Actinomycetes</taxon>
        <taxon>Kitasatosporales</taxon>
        <taxon>Streptomycetaceae</taxon>
        <taxon>Streptomyces</taxon>
    </lineage>
</organism>
<gene>
    <name evidence="9" type="ORF">HCN52_07980</name>
</gene>
<evidence type="ECO:0000256" key="4">
    <source>
        <dbReference type="ARBA" id="ARBA00022801"/>
    </source>
</evidence>
<dbReference type="NCBIfam" id="TIGR01902">
    <property type="entry name" value="dapE-lys-deAc"/>
    <property type="match status" value="1"/>
</dbReference>
<dbReference type="InterPro" id="IPR010175">
    <property type="entry name" value="LysK"/>
</dbReference>
<protein>
    <submittedName>
        <fullName evidence="9">M20/M25/M40 family metallo-hydrolase</fullName>
    </submittedName>
</protein>
<dbReference type="PANTHER" id="PTHR43808">
    <property type="entry name" value="ACETYLORNITHINE DEACETYLASE"/>
    <property type="match status" value="1"/>
</dbReference>
<evidence type="ECO:0000313" key="10">
    <source>
        <dbReference type="Proteomes" id="UP000727056"/>
    </source>
</evidence>
<comment type="caution">
    <text evidence="9">The sequence shown here is derived from an EMBL/GenBank/DDBJ whole genome shotgun (WGS) entry which is preliminary data.</text>
</comment>
<feature type="domain" description="Aspartate/glutamate/uridylate kinase" evidence="8">
    <location>
        <begin position="6"/>
        <end position="234"/>
    </location>
</feature>
<dbReference type="InterPro" id="IPR001261">
    <property type="entry name" value="ArgE/DapE_CS"/>
</dbReference>
<dbReference type="InterPro" id="IPR050072">
    <property type="entry name" value="Peptidase_M20A"/>
</dbReference>
<proteinExistence type="predicted"/>
<keyword evidence="4" id="KW-0378">Hydrolase</keyword>
<keyword evidence="2" id="KW-0028">Amino-acid biosynthesis</keyword>
<dbReference type="RefSeq" id="WP_168087665.1">
    <property type="nucleotide sequence ID" value="NZ_BHZH01000361.1"/>
</dbReference>
<evidence type="ECO:0000259" key="8">
    <source>
        <dbReference type="Pfam" id="PF00696"/>
    </source>
</evidence>
<dbReference type="InterPro" id="IPR001048">
    <property type="entry name" value="Asp/Glu/Uridylate_kinase"/>
</dbReference>
<keyword evidence="3" id="KW-0479">Metal-binding</keyword>
<evidence type="ECO:0000256" key="2">
    <source>
        <dbReference type="ARBA" id="ARBA00022605"/>
    </source>
</evidence>
<dbReference type="PROSITE" id="PS00758">
    <property type="entry name" value="ARGE_DAPE_CPG2_1"/>
    <property type="match status" value="1"/>
</dbReference>
<keyword evidence="7" id="KW-0170">Cobalt</keyword>
<dbReference type="InterPro" id="IPR036393">
    <property type="entry name" value="AceGlu_kinase-like_sf"/>
</dbReference>
<dbReference type="Gene3D" id="3.40.1160.10">
    <property type="entry name" value="Acetylglutamate kinase-like"/>
    <property type="match status" value="1"/>
</dbReference>
<evidence type="ECO:0000313" key="9">
    <source>
        <dbReference type="EMBL" id="NJQ14883.1"/>
    </source>
</evidence>
<dbReference type="Pfam" id="PF01546">
    <property type="entry name" value="Peptidase_M20"/>
    <property type="match status" value="1"/>
</dbReference>
<dbReference type="Pfam" id="PF00696">
    <property type="entry name" value="AA_kinase"/>
    <property type="match status" value="1"/>
</dbReference>
<keyword evidence="10" id="KW-1185">Reference proteome</keyword>
<keyword evidence="1" id="KW-0963">Cytoplasm</keyword>
<evidence type="ECO:0000256" key="1">
    <source>
        <dbReference type="ARBA" id="ARBA00022490"/>
    </source>
</evidence>
<evidence type="ECO:0000256" key="6">
    <source>
        <dbReference type="ARBA" id="ARBA00023154"/>
    </source>
</evidence>
<name>A0ABX1C9Y4_9ACTN</name>
<dbReference type="EMBL" id="JAAVJC010000042">
    <property type="protein sequence ID" value="NJQ14883.1"/>
    <property type="molecule type" value="Genomic_DNA"/>
</dbReference>
<dbReference type="SUPFAM" id="SSF53187">
    <property type="entry name" value="Zn-dependent exopeptidases"/>
    <property type="match status" value="1"/>
</dbReference>
<evidence type="ECO:0000256" key="3">
    <source>
        <dbReference type="ARBA" id="ARBA00022723"/>
    </source>
</evidence>